<dbReference type="Proteomes" id="UP000241868">
    <property type="component" value="Unassembled WGS sequence"/>
</dbReference>
<proteinExistence type="predicted"/>
<name>A0A2P7TX31_9NEIS</name>
<dbReference type="EMBL" id="PXYY01000143">
    <property type="protein sequence ID" value="PSJ79267.1"/>
    <property type="molecule type" value="Genomic_DNA"/>
</dbReference>
<accession>A0A2P7TX31</accession>
<protein>
    <submittedName>
        <fullName evidence="2">Uncharacterized protein</fullName>
    </submittedName>
</protein>
<keyword evidence="3" id="KW-1185">Reference proteome</keyword>
<sequence length="99" mass="11241">MGFIDFEDNPAAALDIIQCQSRDWLCYLQSTLLILQRQRRYQPFPAVFKMPDTAAFPAAARPRLPLRRPPKQPRPARWGLGNPAGFLHQMTGCHPAGLR</sequence>
<dbReference type="AlphaFoldDB" id="A0A2P7TX31"/>
<feature type="region of interest" description="Disordered" evidence="1">
    <location>
        <begin position="61"/>
        <end position="83"/>
    </location>
</feature>
<gene>
    <name evidence="2" type="ORF">C7N83_13275</name>
</gene>
<organism evidence="2 3">
    <name type="scientific">Neisseria iguanae</name>
    <dbReference type="NCBI Taxonomy" id="90242"/>
    <lineage>
        <taxon>Bacteria</taxon>
        <taxon>Pseudomonadati</taxon>
        <taxon>Pseudomonadota</taxon>
        <taxon>Betaproteobacteria</taxon>
        <taxon>Neisseriales</taxon>
        <taxon>Neisseriaceae</taxon>
        <taxon>Neisseria</taxon>
    </lineage>
</organism>
<evidence type="ECO:0000313" key="2">
    <source>
        <dbReference type="EMBL" id="PSJ79267.1"/>
    </source>
</evidence>
<reference evidence="2 3" key="1">
    <citation type="submission" date="2018-03" db="EMBL/GenBank/DDBJ databases">
        <title>Neisseria weixii sp. nov., isolated from the intestinal contents of Tibetan Plateau pika (Ochotona curzoniae) in Yushu, Qinghai Province, China.</title>
        <authorList>
            <person name="Gui Z."/>
        </authorList>
    </citation>
    <scope>NUCLEOTIDE SEQUENCE [LARGE SCALE GENOMIC DNA]</scope>
    <source>
        <strain evidence="2 3">ATCC 51483</strain>
    </source>
</reference>
<evidence type="ECO:0000256" key="1">
    <source>
        <dbReference type="SAM" id="MobiDB-lite"/>
    </source>
</evidence>
<evidence type="ECO:0000313" key="3">
    <source>
        <dbReference type="Proteomes" id="UP000241868"/>
    </source>
</evidence>
<comment type="caution">
    <text evidence="2">The sequence shown here is derived from an EMBL/GenBank/DDBJ whole genome shotgun (WGS) entry which is preliminary data.</text>
</comment>